<sequence length="105" mass="11350">MDGLIALSCMTEAAENGKEGHPRQGAWPCRSPWPGSAPLLGPLPKHSMRSPVVVSRIGQGLRGGGESAVCAKFEESEPSGHFIRALIRACPTWRHAVLGLFRHQR</sequence>
<protein>
    <submittedName>
        <fullName evidence="1">Uncharacterized protein</fullName>
    </submittedName>
</protein>
<dbReference type="AlphaFoldDB" id="A0A8G0LF84"/>
<reference evidence="1 2" key="1">
    <citation type="journal article" date="2021" name="BMC Genomics">
        <title>Telomere-to-telomere genome assembly of asparaginase-producing Trichoderma simmonsii.</title>
        <authorList>
            <person name="Chung D."/>
            <person name="Kwon Y.M."/>
            <person name="Yang Y."/>
        </authorList>
    </citation>
    <scope>NUCLEOTIDE SEQUENCE [LARGE SCALE GENOMIC DNA]</scope>
    <source>
        <strain evidence="1 2">GH-Sj1</strain>
    </source>
</reference>
<dbReference type="Proteomes" id="UP000826661">
    <property type="component" value="Chromosome IV"/>
</dbReference>
<gene>
    <name evidence="1" type="ORF">H0G86_008289</name>
</gene>
<dbReference type="EMBL" id="CP075867">
    <property type="protein sequence ID" value="QYT01243.1"/>
    <property type="molecule type" value="Genomic_DNA"/>
</dbReference>
<evidence type="ECO:0000313" key="1">
    <source>
        <dbReference type="EMBL" id="QYT01243.1"/>
    </source>
</evidence>
<keyword evidence="2" id="KW-1185">Reference proteome</keyword>
<organism evidence="1 2">
    <name type="scientific">Trichoderma simmonsii</name>
    <dbReference type="NCBI Taxonomy" id="1491479"/>
    <lineage>
        <taxon>Eukaryota</taxon>
        <taxon>Fungi</taxon>
        <taxon>Dikarya</taxon>
        <taxon>Ascomycota</taxon>
        <taxon>Pezizomycotina</taxon>
        <taxon>Sordariomycetes</taxon>
        <taxon>Hypocreomycetidae</taxon>
        <taxon>Hypocreales</taxon>
        <taxon>Hypocreaceae</taxon>
        <taxon>Trichoderma</taxon>
    </lineage>
</organism>
<evidence type="ECO:0000313" key="2">
    <source>
        <dbReference type="Proteomes" id="UP000826661"/>
    </source>
</evidence>
<proteinExistence type="predicted"/>
<accession>A0A8G0LF84</accession>
<name>A0A8G0LF84_9HYPO</name>